<gene>
    <name evidence="4" type="ORF">QQF64_032682</name>
</gene>
<evidence type="ECO:0000313" key="5">
    <source>
        <dbReference type="Proteomes" id="UP001558613"/>
    </source>
</evidence>
<reference evidence="4 5" key="1">
    <citation type="submission" date="2023-09" db="EMBL/GenBank/DDBJ databases">
        <authorList>
            <person name="Wang M."/>
        </authorList>
    </citation>
    <scope>NUCLEOTIDE SEQUENCE [LARGE SCALE GENOMIC DNA]</scope>
    <source>
        <strain evidence="4">GT-2023</strain>
        <tissue evidence="4">Liver</tissue>
    </source>
</reference>
<dbReference type="EMBL" id="JAYMGO010000009">
    <property type="protein sequence ID" value="KAL1267319.1"/>
    <property type="molecule type" value="Genomic_DNA"/>
</dbReference>
<proteinExistence type="predicted"/>
<name>A0ABR3MRR8_9TELE</name>
<keyword evidence="5" id="KW-1185">Reference proteome</keyword>
<sequence>MSSIPQFLSWLILSRLLWLPHSCHPQPELLEPLPTLTLLERLGARLDSSLSLSSLSALDFYFRPTVSAVTVRPEMDSAGADQVRTAMTQQGILLGQHATQLTATSREVDLLTAQVAELNARVQELQQEALASRSAASLGRSPLQAEPEPHANSPPPYDGDPNSCRAFLSQCSLVFALQPRRYVTEESQVETADLSGVPAEYHDLGLVFNPERQFIVEVDASEVGGPGREVAPDTILPKGMVVGSLSWDVEQRVREAVREGEAPRGCPEGLLFVPAALRSEVLRWGHESRVTCHPGSSIPQFLSWLILSRLLWLPHSCHPQPELLEPLPTLTLRQH</sequence>
<evidence type="ECO:0000256" key="3">
    <source>
        <dbReference type="SAM" id="SignalP"/>
    </source>
</evidence>
<dbReference type="Proteomes" id="UP001558613">
    <property type="component" value="Unassembled WGS sequence"/>
</dbReference>
<evidence type="ECO:0000256" key="2">
    <source>
        <dbReference type="SAM" id="MobiDB-lite"/>
    </source>
</evidence>
<evidence type="ECO:0000313" key="4">
    <source>
        <dbReference type="EMBL" id="KAL1267319.1"/>
    </source>
</evidence>
<feature type="region of interest" description="Disordered" evidence="2">
    <location>
        <begin position="136"/>
        <end position="162"/>
    </location>
</feature>
<evidence type="ECO:0000256" key="1">
    <source>
        <dbReference type="SAM" id="Coils"/>
    </source>
</evidence>
<comment type="caution">
    <text evidence="4">The sequence shown here is derived from an EMBL/GenBank/DDBJ whole genome shotgun (WGS) entry which is preliminary data.</text>
</comment>
<accession>A0ABR3MRR8</accession>
<feature type="chain" id="PRO_5045752460" evidence="3">
    <location>
        <begin position="26"/>
        <end position="335"/>
    </location>
</feature>
<organism evidence="4 5">
    <name type="scientific">Cirrhinus molitorella</name>
    <name type="common">mud carp</name>
    <dbReference type="NCBI Taxonomy" id="172907"/>
    <lineage>
        <taxon>Eukaryota</taxon>
        <taxon>Metazoa</taxon>
        <taxon>Chordata</taxon>
        <taxon>Craniata</taxon>
        <taxon>Vertebrata</taxon>
        <taxon>Euteleostomi</taxon>
        <taxon>Actinopterygii</taxon>
        <taxon>Neopterygii</taxon>
        <taxon>Teleostei</taxon>
        <taxon>Ostariophysi</taxon>
        <taxon>Cypriniformes</taxon>
        <taxon>Cyprinidae</taxon>
        <taxon>Labeoninae</taxon>
        <taxon>Labeonini</taxon>
        <taxon>Cirrhinus</taxon>
    </lineage>
</organism>
<feature type="coiled-coil region" evidence="1">
    <location>
        <begin position="101"/>
        <end position="135"/>
    </location>
</feature>
<protein>
    <submittedName>
        <fullName evidence="4">Uncharacterized protein</fullName>
    </submittedName>
</protein>
<keyword evidence="3" id="KW-0732">Signal</keyword>
<feature type="signal peptide" evidence="3">
    <location>
        <begin position="1"/>
        <end position="25"/>
    </location>
</feature>
<keyword evidence="1" id="KW-0175">Coiled coil</keyword>